<dbReference type="Proteomes" id="UP000276829">
    <property type="component" value="Unassembled WGS sequence"/>
</dbReference>
<evidence type="ECO:0000313" key="11">
    <source>
        <dbReference type="Proteomes" id="UP000279057"/>
    </source>
</evidence>
<evidence type="ECO:0000313" key="8">
    <source>
        <dbReference type="Proteomes" id="UP000272471"/>
    </source>
</evidence>
<organism evidence="5 12">
    <name type="scientific">Pseudomonas savastanoi pv. glycinea</name>
    <name type="common">Pseudomonas syringae pv. glycinea</name>
    <dbReference type="NCBI Taxonomy" id="318"/>
    <lineage>
        <taxon>Bacteria</taxon>
        <taxon>Pseudomonadati</taxon>
        <taxon>Pseudomonadota</taxon>
        <taxon>Gammaproteobacteria</taxon>
        <taxon>Pseudomonadales</taxon>
        <taxon>Pseudomonadaceae</taxon>
        <taxon>Pseudomonas</taxon>
    </lineage>
</organism>
<evidence type="ECO:0000313" key="12">
    <source>
        <dbReference type="Proteomes" id="UP000280599"/>
    </source>
</evidence>
<dbReference type="Proteomes" id="UP000280599">
    <property type="component" value="Unassembled WGS sequence"/>
</dbReference>
<dbReference type="EMBL" id="RBON01000234">
    <property type="protein sequence ID" value="RMM65810.1"/>
    <property type="molecule type" value="Genomic_DNA"/>
</dbReference>
<reference evidence="8 9" key="3">
    <citation type="submission" date="2018-08" db="EMBL/GenBank/DDBJ databases">
        <title>Recombination of ecologically and evolutionarily significant loci maintains genetic cohesion in the Pseudomonas syringae species complex.</title>
        <authorList>
            <person name="Dillon M."/>
            <person name="Thakur S."/>
            <person name="Almeida R.N.D."/>
            <person name="Weir B.S."/>
            <person name="Guttman D.S."/>
        </authorList>
    </citation>
    <scope>NUCLEOTIDE SEQUENCE [LARGE SCALE GENOMIC DNA]</scope>
    <source>
        <strain evidence="6 8">ICMP 4182</strain>
        <strain evidence="3 10">ICMP 4324</strain>
        <strain evidence="2 11">ICMP 4332</strain>
        <strain evidence="4 9">ICMP 6372</strain>
        <strain evidence="5 12">ICMP 867</strain>
    </source>
</reference>
<evidence type="ECO:0000313" key="7">
    <source>
        <dbReference type="Proteomes" id="UP000037836"/>
    </source>
</evidence>
<evidence type="ECO:0000313" key="3">
    <source>
        <dbReference type="EMBL" id="RMM65810.1"/>
    </source>
</evidence>
<reference evidence="1 7" key="2">
    <citation type="submission" date="2015-10" db="EMBL/GenBank/DDBJ databases">
        <title>Comparative genomics and high-throughput reverse genetic screens identify a new phytobacterial MAMP and an Arabidopsis receptor required for immune elicitation.</title>
        <authorList>
            <person name="Mott G.A."/>
            <person name="Thakur S."/>
            <person name="Wang P.W."/>
            <person name="Desveaux D."/>
            <person name="Guttman D.S."/>
        </authorList>
    </citation>
    <scope>NUCLEOTIDE SEQUENCE [LARGE SCALE GENOMIC DNA]</scope>
    <source>
        <strain evidence="1 7">BR1</strain>
    </source>
</reference>
<comment type="caution">
    <text evidence="5">The sequence shown here is derived from an EMBL/GenBank/DDBJ whole genome shotgun (WGS) entry which is preliminary data.</text>
</comment>
<evidence type="ECO:0000313" key="4">
    <source>
        <dbReference type="EMBL" id="RMO34521.1"/>
    </source>
</evidence>
<dbReference type="EMBL" id="RBQX01000419">
    <property type="protein sequence ID" value="RMQ03344.1"/>
    <property type="molecule type" value="Genomic_DNA"/>
</dbReference>
<reference evidence="1 7" key="1">
    <citation type="submission" date="2015-07" db="EMBL/GenBank/DDBJ databases">
        <authorList>
            <person name="O'Brien H.E."/>
            <person name="Thakur S."/>
            <person name="Gong Y."/>
            <person name="Wang P.W."/>
            <person name="Guttman D.S."/>
        </authorList>
    </citation>
    <scope>NUCLEOTIDE SEQUENCE [LARGE SCALE GENOMIC DNA]</scope>
    <source>
        <strain evidence="1 7">BR1</strain>
    </source>
</reference>
<dbReference type="Proteomes" id="UP000279057">
    <property type="component" value="Unassembled WGS sequence"/>
</dbReference>
<dbReference type="RefSeq" id="WP_155007562.1">
    <property type="nucleotide sequence ID" value="NZ_LGLL01000012.1"/>
</dbReference>
<dbReference type="EMBL" id="RBOM01000139">
    <property type="protein sequence ID" value="RMM64683.1"/>
    <property type="molecule type" value="Genomic_DNA"/>
</dbReference>
<dbReference type="EMBL" id="LGLO01000048">
    <property type="protein sequence ID" value="KPC44753.1"/>
    <property type="molecule type" value="Genomic_DNA"/>
</dbReference>
<evidence type="ECO:0000313" key="2">
    <source>
        <dbReference type="EMBL" id="RMM64683.1"/>
    </source>
</evidence>
<name>A0A0N8RN67_PSESG</name>
<evidence type="ECO:0000313" key="5">
    <source>
        <dbReference type="EMBL" id="RMO41316.1"/>
    </source>
</evidence>
<evidence type="ECO:0000313" key="10">
    <source>
        <dbReference type="Proteomes" id="UP000276829"/>
    </source>
</evidence>
<evidence type="ECO:0000313" key="1">
    <source>
        <dbReference type="EMBL" id="KPC44753.1"/>
    </source>
</evidence>
<dbReference type="Proteomes" id="UP000272471">
    <property type="component" value="Unassembled WGS sequence"/>
</dbReference>
<evidence type="ECO:0000313" key="9">
    <source>
        <dbReference type="Proteomes" id="UP000273536"/>
    </source>
</evidence>
<dbReference type="Proteomes" id="UP000037836">
    <property type="component" value="Unassembled WGS sequence"/>
</dbReference>
<dbReference type="EMBL" id="RBPS01000247">
    <property type="protein sequence ID" value="RMO34521.1"/>
    <property type="molecule type" value="Genomic_DNA"/>
</dbReference>
<sequence>MSLILFGLCTYLRFNTFSLGGLCHCLGMCLSVYSCEVGRVFFRLPLGRSLSF</sequence>
<proteinExistence type="predicted"/>
<gene>
    <name evidence="1" type="ORF">AC496_0722</name>
    <name evidence="6" type="ORF">ALQ11_02678</name>
    <name evidence="5" type="ORF">ALQ41_02220</name>
    <name evidence="4" type="ORF">ALQ42_01185</name>
    <name evidence="3" type="ORF">ALQ73_03918</name>
    <name evidence="2" type="ORF">ALQ74_02110</name>
</gene>
<dbReference type="Proteomes" id="UP000273536">
    <property type="component" value="Unassembled WGS sequence"/>
</dbReference>
<dbReference type="EMBL" id="RBPT01000371">
    <property type="protein sequence ID" value="RMO41316.1"/>
    <property type="molecule type" value="Genomic_DNA"/>
</dbReference>
<evidence type="ECO:0000313" key="6">
    <source>
        <dbReference type="EMBL" id="RMQ03344.1"/>
    </source>
</evidence>
<protein>
    <submittedName>
        <fullName evidence="5">Uncharacterized protein</fullName>
    </submittedName>
</protein>
<accession>A0A0N8RN67</accession>
<dbReference type="AlphaFoldDB" id="A0A0N8RN67"/>
<keyword evidence="7" id="KW-1185">Reference proteome</keyword>